<comment type="caution">
    <text evidence="6">The sequence shown here is derived from an EMBL/GenBank/DDBJ whole genome shotgun (WGS) entry which is preliminary data.</text>
</comment>
<evidence type="ECO:0000313" key="6">
    <source>
        <dbReference type="EMBL" id="PIE34256.1"/>
    </source>
</evidence>
<protein>
    <submittedName>
        <fullName evidence="6">NAD-glutamate dehydrogenase</fullName>
    </submittedName>
</protein>
<dbReference type="Gene3D" id="3.40.50.720">
    <property type="entry name" value="NAD(P)-binding Rossmann-like Domain"/>
    <property type="match status" value="1"/>
</dbReference>
<dbReference type="InterPro" id="IPR046346">
    <property type="entry name" value="Aminoacid_DH-like_N_sf"/>
</dbReference>
<gene>
    <name evidence="6" type="ORF">CSA55_01260</name>
</gene>
<dbReference type="PANTHER" id="PTHR43403:SF1">
    <property type="entry name" value="NAD-SPECIFIC GLUTAMATE DEHYDROGENASE"/>
    <property type="match status" value="1"/>
</dbReference>
<name>A0A2G6KF03_9ACTN</name>
<dbReference type="InterPro" id="IPR007780">
    <property type="entry name" value="NAD_Glu_DH_bac"/>
</dbReference>
<dbReference type="SUPFAM" id="SSF51735">
    <property type="entry name" value="NAD(P)-binding Rossmann-fold domains"/>
    <property type="match status" value="1"/>
</dbReference>
<dbReference type="GO" id="GO:0004352">
    <property type="term" value="F:glutamate dehydrogenase (NAD+) activity"/>
    <property type="evidence" value="ECO:0007669"/>
    <property type="project" value="InterPro"/>
</dbReference>
<reference evidence="6 7" key="1">
    <citation type="submission" date="2017-10" db="EMBL/GenBank/DDBJ databases">
        <title>Novel microbial diversity and functional potential in the marine mammal oral microbiome.</title>
        <authorList>
            <person name="Dudek N.K."/>
            <person name="Sun C.L."/>
            <person name="Burstein D."/>
            <person name="Kantor R.S."/>
            <person name="Aliaga Goltsman D.S."/>
            <person name="Bik E.M."/>
            <person name="Thomas B.C."/>
            <person name="Banfield J.F."/>
            <person name="Relman D.A."/>
        </authorList>
    </citation>
    <scope>NUCLEOTIDE SEQUENCE [LARGE SCALE GENOMIC DNA]</scope>
    <source>
        <strain evidence="6">DOLJORAL78_61_10</strain>
    </source>
</reference>
<dbReference type="InterPro" id="IPR048381">
    <property type="entry name" value="GDH_C"/>
</dbReference>
<organism evidence="6 7">
    <name type="scientific">Ilumatobacter coccineus</name>
    <dbReference type="NCBI Taxonomy" id="467094"/>
    <lineage>
        <taxon>Bacteria</taxon>
        <taxon>Bacillati</taxon>
        <taxon>Actinomycetota</taxon>
        <taxon>Acidimicrobiia</taxon>
        <taxon>Acidimicrobiales</taxon>
        <taxon>Ilumatobacteraceae</taxon>
        <taxon>Ilumatobacter</taxon>
    </lineage>
</organism>
<dbReference type="PANTHER" id="PTHR43403">
    <property type="entry name" value="NAD-SPECIFIC GLUTAMATE DEHYDROGENASE"/>
    <property type="match status" value="1"/>
</dbReference>
<feature type="domain" description="NAD-glutamate dehydrogenase N-terminal ACT1" evidence="3">
    <location>
        <begin position="33"/>
        <end position="169"/>
    </location>
</feature>
<dbReference type="Pfam" id="PF21074">
    <property type="entry name" value="GDH_C"/>
    <property type="match status" value="1"/>
</dbReference>
<evidence type="ECO:0000259" key="2">
    <source>
        <dbReference type="Pfam" id="PF21074"/>
    </source>
</evidence>
<dbReference type="InterPro" id="IPR049062">
    <property type="entry name" value="NAD_Glu_DH_ACT2"/>
</dbReference>
<feature type="domain" description="NAD-glutamate dehydrogenase ACT2" evidence="4">
    <location>
        <begin position="363"/>
        <end position="448"/>
    </location>
</feature>
<dbReference type="Pfam" id="PF05088">
    <property type="entry name" value="Bac_GDH_CD"/>
    <property type="match status" value="1"/>
</dbReference>
<dbReference type="SUPFAM" id="SSF53223">
    <property type="entry name" value="Aminoacid dehydrogenase-like, N-terminal domain"/>
    <property type="match status" value="1"/>
</dbReference>
<dbReference type="InterPro" id="IPR036291">
    <property type="entry name" value="NAD(P)-bd_dom_sf"/>
</dbReference>
<evidence type="ECO:0000313" key="7">
    <source>
        <dbReference type="Proteomes" id="UP000230914"/>
    </source>
</evidence>
<dbReference type="InterPro" id="IPR028971">
    <property type="entry name" value="NAD-GDH_cat"/>
</dbReference>
<feature type="domain" description="NAD-specific glutamate dehydrogenase C-terminal" evidence="2">
    <location>
        <begin position="1214"/>
        <end position="1543"/>
    </location>
</feature>
<evidence type="ECO:0000259" key="5">
    <source>
        <dbReference type="Pfam" id="PF21077"/>
    </source>
</evidence>
<dbReference type="Pfam" id="PF21077">
    <property type="entry name" value="GDH_ACT3"/>
    <property type="match status" value="1"/>
</dbReference>
<dbReference type="InterPro" id="IPR024727">
    <property type="entry name" value="NAD_Glu_DH_N_ACT1"/>
</dbReference>
<feature type="domain" description="NAD-glutamate dehydrogenase catalytic" evidence="1">
    <location>
        <begin position="681"/>
        <end position="1168"/>
    </location>
</feature>
<feature type="domain" description="NAD-glutamate dehydrogenase ACT3" evidence="5">
    <location>
        <begin position="509"/>
        <end position="581"/>
    </location>
</feature>
<evidence type="ECO:0000259" key="4">
    <source>
        <dbReference type="Pfam" id="PF21076"/>
    </source>
</evidence>
<dbReference type="GO" id="GO:0004069">
    <property type="term" value="F:L-aspartate:2-oxoglutarate aminotransferase activity"/>
    <property type="evidence" value="ECO:0007669"/>
    <property type="project" value="InterPro"/>
</dbReference>
<dbReference type="Proteomes" id="UP000230914">
    <property type="component" value="Unassembled WGS sequence"/>
</dbReference>
<dbReference type="Pfam" id="PF21075">
    <property type="entry name" value="GDH_ACT1"/>
    <property type="match status" value="1"/>
</dbReference>
<proteinExistence type="predicted"/>
<evidence type="ECO:0000259" key="3">
    <source>
        <dbReference type="Pfam" id="PF21075"/>
    </source>
</evidence>
<dbReference type="InterPro" id="IPR049059">
    <property type="entry name" value="NAD_Glu_DH_HM1"/>
</dbReference>
<dbReference type="Pfam" id="PF21073">
    <property type="entry name" value="GDH_HM1"/>
    <property type="match status" value="1"/>
</dbReference>
<dbReference type="InterPro" id="IPR049056">
    <property type="entry name" value="NAD_Glu_DH_HM3"/>
</dbReference>
<accession>A0A2G6KF03</accession>
<dbReference type="EMBL" id="PDSL01000021">
    <property type="protein sequence ID" value="PIE34256.1"/>
    <property type="molecule type" value="Genomic_DNA"/>
</dbReference>
<dbReference type="Pfam" id="PF21078">
    <property type="entry name" value="GDH_HM3"/>
    <property type="match status" value="1"/>
</dbReference>
<sequence length="1553" mass="172840">MSGRDGDQRASLSDQLTELAARRQPDDPVFRQFVACYYDDIPDFDVDKTRLDTRYAAALHHYRLGRHRSRQQAHVEVFTPTLERDSWEAARSFIMVVIDDAPFLIDAIRMVLRRHDVTAHFLVHPILRVTRDDNGVLAGVGDDEAYAETWGKFEIDHCDDALAATLASEISEAVASVHRVVSDFGPMRERIAALSGIDPILAWLTTKNFIFLGAASLTRDSDGWSIVSGSALGQAGVVDAEPRIRDDGPQVQIARSQRVSTIHRPDRMTVITVIGSDGTTAERFVGLFSSSAYRASVFSIPTVGERCEQVLERAQFGEASHRVRAMRVVLETLPRELVFELDLDTLARLVTKIVGLQERQIVRVFAVPEPDQTMVNLLVYLPRTRFGADLPDKIGAALEEAYGSPVRDLESFVDDSDLARITATVKTTREVDLEDLSNRIDKLSASWTGRVRAEAAATLGSEAAAAQLVDRMGQAASAEFRSAVPVAMAVNDLRHLVALLENGDTTSTALVRDDDDPDGIWRMRVYRRGTSIALADLLPFLGYLGLEAIDEHPYRFRSNGDEYYLYDIGVRLPDGVELDDDRHREIQSALNQLLGGTLEADGFNALIVHAGLSARQANVLRSYAKYANQIGFPFSQGYIEDTLIRLPRLATLLVQLFEARFDPDRDEAQREAQQVEVDAQILAQLDQVPSLDDDRIGRMYRSLVKATVRTSAYQRDRDTVAFKFDPSRIPDLPLPRPAHEIFVSSPRVEGVHLRGGAIARGGLRWSDRPEDYRTEVLGLVKAQMVKNAVIIPGGAKGGFVLKQPKSDPAEQRIEGQECYRRFIAALLDLTDNVVGGKVIPPERTVRYDGDDPYLVVAADKGTATFSDLANQMSAEYGFWLGDAFASGGSVGYDHKAMGITARGAWEAARRHASVLGKDADQDELTLVGIGDMSGDVFGNGLLLSEHLKLVAAFDHRHIFLDPNPDPAASHAERRRLFDLPRSSWDDYDRSIVSEGGGIYPRSAKSITLSPQIKAVLDLDADKVTPHELMRAILIAPVDMLWNGGVGTYIKASTETNSMVGDRANDPVRVNGEELRCKMVVEGGNLGATQLGRVEYAMTGGLIYTDAIDNSAGVDCSDHEVNIKILLDSVVTAGGLTRPERNDLLESMTDEVAELVLGNNKAQTLALMMTRKQSLSMADVHSRAIDQLELDGDLDRQLEFLPTAKQIVERQAVETGLKTPEYAVLIAYTKNAAVDALMRGDLPDDPVLRDDLINYFPTPLREPCREAILHHRLRREIVATQVINQMVNLSGISYDQRMTEDTGAGLSDVVAAWVITREVLDFPNWWNQILAVPEITMEDRLQILLECRRTAERSSLWFLRHRRPPFDIAAEIDFFRDAVRSVIAELPNCLIGQARAEVDEVRRERIAQGLPADLAEQVAMWRAVHTVFDIVKLAKRIDVDPVEVARVYWKIFDELDVVWIWNRISELPRDDRWQTQARSSLRDDLLNVLTALTSNVLTHGGETVDAWVEANQRLVERITDQLNEVKLTNTYDITRLSVAVRQLRNLAITSVRPT</sequence>
<dbReference type="Pfam" id="PF21076">
    <property type="entry name" value="GDH_ACT2"/>
    <property type="match status" value="1"/>
</dbReference>
<dbReference type="GO" id="GO:0006538">
    <property type="term" value="P:L-glutamate catabolic process"/>
    <property type="evidence" value="ECO:0007669"/>
    <property type="project" value="InterPro"/>
</dbReference>
<dbReference type="PIRSF" id="PIRSF036761">
    <property type="entry name" value="GDH_Mll4104"/>
    <property type="match status" value="1"/>
</dbReference>
<dbReference type="InterPro" id="IPR049064">
    <property type="entry name" value="NAD_Glu_DH_ACT3"/>
</dbReference>
<evidence type="ECO:0000259" key="1">
    <source>
        <dbReference type="Pfam" id="PF05088"/>
    </source>
</evidence>